<proteinExistence type="predicted"/>
<comment type="caution">
    <text evidence="1">The sequence shown here is derived from an EMBL/GenBank/DDBJ whole genome shotgun (WGS) entry which is preliminary data.</text>
</comment>
<dbReference type="Proteomes" id="UP000324800">
    <property type="component" value="Unassembled WGS sequence"/>
</dbReference>
<organism evidence="1 2">
    <name type="scientific">Streblomastix strix</name>
    <dbReference type="NCBI Taxonomy" id="222440"/>
    <lineage>
        <taxon>Eukaryota</taxon>
        <taxon>Metamonada</taxon>
        <taxon>Preaxostyla</taxon>
        <taxon>Oxymonadida</taxon>
        <taxon>Streblomastigidae</taxon>
        <taxon>Streblomastix</taxon>
    </lineage>
</organism>
<reference evidence="1 2" key="1">
    <citation type="submission" date="2019-03" db="EMBL/GenBank/DDBJ databases">
        <title>Single cell metagenomics reveals metabolic interactions within the superorganism composed of flagellate Streblomastix strix and complex community of Bacteroidetes bacteria on its surface.</title>
        <authorList>
            <person name="Treitli S.C."/>
            <person name="Kolisko M."/>
            <person name="Husnik F."/>
            <person name="Keeling P."/>
            <person name="Hampl V."/>
        </authorList>
    </citation>
    <scope>NUCLEOTIDE SEQUENCE [LARGE SCALE GENOMIC DNA]</scope>
    <source>
        <strain evidence="1">ST1C</strain>
    </source>
</reference>
<gene>
    <name evidence="1" type="ORF">EZS28_026059</name>
</gene>
<evidence type="ECO:0000313" key="1">
    <source>
        <dbReference type="EMBL" id="KAA6378416.1"/>
    </source>
</evidence>
<evidence type="ECO:0000313" key="2">
    <source>
        <dbReference type="Proteomes" id="UP000324800"/>
    </source>
</evidence>
<dbReference type="EMBL" id="SNRW01009156">
    <property type="protein sequence ID" value="KAA6378416.1"/>
    <property type="molecule type" value="Genomic_DNA"/>
</dbReference>
<name>A0A5J4V6C5_9EUKA</name>
<sequence>MQNGYDTIIALVGIIKQFNILVLTSTEQANVLLYKKNYTKFRKSIMQCEGSKKEQINYFALLLSKRIVEKHSEIRKMRQKIDDSTLLSMPGTKDEFTIETNAQLALDIQYDI</sequence>
<accession>A0A5J4V6C5</accession>
<dbReference type="AlphaFoldDB" id="A0A5J4V6C5"/>
<protein>
    <submittedName>
        <fullName evidence="1">Uncharacterized protein</fullName>
    </submittedName>
</protein>